<dbReference type="Gene3D" id="3.40.50.2000">
    <property type="entry name" value="Glycogen Phosphorylase B"/>
    <property type="match status" value="2"/>
</dbReference>
<dbReference type="GO" id="GO:0017000">
    <property type="term" value="P:antibiotic biosynthetic process"/>
    <property type="evidence" value="ECO:0007669"/>
    <property type="project" value="UniProtKB-ARBA"/>
</dbReference>
<evidence type="ECO:0000259" key="1">
    <source>
        <dbReference type="Pfam" id="PF06722"/>
    </source>
</evidence>
<dbReference type="SUPFAM" id="SSF53756">
    <property type="entry name" value="UDP-Glycosyltransferase/glycogen phosphorylase"/>
    <property type="match status" value="1"/>
</dbReference>
<dbReference type="InterPro" id="IPR050426">
    <property type="entry name" value="Glycosyltransferase_28"/>
</dbReference>
<proteinExistence type="predicted"/>
<dbReference type="Proteomes" id="UP000473525">
    <property type="component" value="Unassembled WGS sequence"/>
</dbReference>
<dbReference type="InterPro" id="IPR002213">
    <property type="entry name" value="UDP_glucos_trans"/>
</dbReference>
<evidence type="ECO:0000313" key="3">
    <source>
        <dbReference type="Proteomes" id="UP000473525"/>
    </source>
</evidence>
<dbReference type="CDD" id="cd03784">
    <property type="entry name" value="GT1_Gtf-like"/>
    <property type="match status" value="1"/>
</dbReference>
<dbReference type="Pfam" id="PF06722">
    <property type="entry name" value="EryCIII-like_C"/>
    <property type="match status" value="1"/>
</dbReference>
<dbReference type="GO" id="GO:0016758">
    <property type="term" value="F:hexosyltransferase activity"/>
    <property type="evidence" value="ECO:0007669"/>
    <property type="project" value="UniProtKB-ARBA"/>
</dbReference>
<organism evidence="2 3">
    <name type="scientific">Nocardioides agri</name>
    <dbReference type="NCBI Taxonomy" id="2682843"/>
    <lineage>
        <taxon>Bacteria</taxon>
        <taxon>Bacillati</taxon>
        <taxon>Actinomycetota</taxon>
        <taxon>Actinomycetes</taxon>
        <taxon>Propionibacteriales</taxon>
        <taxon>Nocardioidaceae</taxon>
        <taxon>Nocardioides</taxon>
    </lineage>
</organism>
<dbReference type="EMBL" id="WSEK01000004">
    <property type="protein sequence ID" value="MVQ51205.1"/>
    <property type="molecule type" value="Genomic_DNA"/>
</dbReference>
<dbReference type="RefSeq" id="WP_157344438.1">
    <property type="nucleotide sequence ID" value="NZ_WSEK01000004.1"/>
</dbReference>
<evidence type="ECO:0000313" key="2">
    <source>
        <dbReference type="EMBL" id="MVQ51205.1"/>
    </source>
</evidence>
<sequence>MSTILFVTWDGGGNVPPATALAHELVRRGHTVRFLGHASQEEALTSDGFAFVRPRHARRFDSARDYTPLRMLGVFADTGMGRDLLDALAVEPADLVVVDSFMFGAMDAARRAGVRYAVLEHMYAAAYRAGILRGPMGLNLRLRRLGPQQALDGAALRLLMTLPELDPAPAATNLSQVGPVAAWSPRVASEPTIVIGLSTFGYPGMTGVLQRLVDASEGLPARVLVSAGPTIDPATLRTRRGVEVHRWLAHRDSLPGASVLVTHGGHGSTMAGLAHDLPLLVVPLDGKADHEVVGRSIEASGAGRTVSRRASTGELHEALRTLLEVPGYATAAARLGTAIRATDAVADGATALEALSNGAAEPGRPAARP</sequence>
<reference evidence="2 3" key="1">
    <citation type="submission" date="2019-12" db="EMBL/GenBank/DDBJ databases">
        <authorList>
            <person name="Huq M.A."/>
        </authorList>
    </citation>
    <scope>NUCLEOTIDE SEQUENCE [LARGE SCALE GENOMIC DNA]</scope>
    <source>
        <strain evidence="2 3">MAH-18</strain>
    </source>
</reference>
<comment type="caution">
    <text evidence="2">The sequence shown here is derived from an EMBL/GenBank/DDBJ whole genome shotgun (WGS) entry which is preliminary data.</text>
</comment>
<dbReference type="GO" id="GO:0008194">
    <property type="term" value="F:UDP-glycosyltransferase activity"/>
    <property type="evidence" value="ECO:0007669"/>
    <property type="project" value="InterPro"/>
</dbReference>
<dbReference type="AlphaFoldDB" id="A0A6L6Y0W3"/>
<feature type="domain" description="Erythromycin biosynthesis protein CIII-like C-terminal" evidence="1">
    <location>
        <begin position="241"/>
        <end position="342"/>
    </location>
</feature>
<dbReference type="PANTHER" id="PTHR48050">
    <property type="entry name" value="STEROL 3-BETA-GLUCOSYLTRANSFERASE"/>
    <property type="match status" value="1"/>
</dbReference>
<protein>
    <recommendedName>
        <fullName evidence="1">Erythromycin biosynthesis protein CIII-like C-terminal domain-containing protein</fullName>
    </recommendedName>
</protein>
<gene>
    <name evidence="2" type="ORF">GON03_18640</name>
</gene>
<keyword evidence="3" id="KW-1185">Reference proteome</keyword>
<dbReference type="PANTHER" id="PTHR48050:SF13">
    <property type="entry name" value="STEROL 3-BETA-GLUCOSYLTRANSFERASE UGT80A2"/>
    <property type="match status" value="1"/>
</dbReference>
<dbReference type="InterPro" id="IPR010610">
    <property type="entry name" value="EryCIII-like_C"/>
</dbReference>
<name>A0A6L6Y0W3_9ACTN</name>
<accession>A0A6L6Y0W3</accession>